<dbReference type="PANTHER" id="PTHR45669">
    <property type="entry name" value="GLUTAREDOXIN DOMAIN-CONTAINING CYSTEINE-RICH PROTEIN CG12206-RELATED"/>
    <property type="match status" value="1"/>
</dbReference>
<evidence type="ECO:0000313" key="2">
    <source>
        <dbReference type="Proteomes" id="UP000797356"/>
    </source>
</evidence>
<reference evidence="1" key="2">
    <citation type="submission" date="2019-07" db="EMBL/GenBank/DDBJ databases">
        <authorList>
            <person name="Yang Y."/>
            <person name="Bocs S."/>
            <person name="Baudouin L."/>
        </authorList>
    </citation>
    <scope>NUCLEOTIDE SEQUENCE</scope>
    <source>
        <tissue evidence="1">Spear leaf of Hainan Tall coconut</tissue>
    </source>
</reference>
<accession>A0A8K0IVR6</accession>
<dbReference type="InterPro" id="IPR036249">
    <property type="entry name" value="Thioredoxin-like_sf"/>
</dbReference>
<protein>
    <submittedName>
        <fullName evidence="1">Uncharacterized protein</fullName>
    </submittedName>
</protein>
<comment type="caution">
    <text evidence="1">The sequence shown here is derived from an EMBL/GenBank/DDBJ whole genome shotgun (WGS) entry which is preliminary data.</text>
</comment>
<sequence>MDAAYRRELQGLLEKSRPFLLPQVFVGGLCLGGAEEIRQLHKAGELGQHLKGVAVKDPTFVCGRCGGVQFTIWTPKA</sequence>
<organism evidence="1 2">
    <name type="scientific">Cocos nucifera</name>
    <name type="common">Coconut palm</name>
    <dbReference type="NCBI Taxonomy" id="13894"/>
    <lineage>
        <taxon>Eukaryota</taxon>
        <taxon>Viridiplantae</taxon>
        <taxon>Streptophyta</taxon>
        <taxon>Embryophyta</taxon>
        <taxon>Tracheophyta</taxon>
        <taxon>Spermatophyta</taxon>
        <taxon>Magnoliopsida</taxon>
        <taxon>Liliopsida</taxon>
        <taxon>Arecaceae</taxon>
        <taxon>Arecoideae</taxon>
        <taxon>Cocoseae</taxon>
        <taxon>Attaleinae</taxon>
        <taxon>Cocos</taxon>
    </lineage>
</organism>
<dbReference type="Proteomes" id="UP000797356">
    <property type="component" value="Chromosome 14"/>
</dbReference>
<name>A0A8K0IVR6_COCNU</name>
<dbReference type="OrthoDB" id="423313at2759"/>
<dbReference type="Gene3D" id="3.40.30.10">
    <property type="entry name" value="Glutaredoxin"/>
    <property type="match status" value="1"/>
</dbReference>
<dbReference type="EMBL" id="CM017885">
    <property type="protein sequence ID" value="KAG1368520.1"/>
    <property type="molecule type" value="Genomic_DNA"/>
</dbReference>
<dbReference type="PROSITE" id="PS51354">
    <property type="entry name" value="GLUTAREDOXIN_2"/>
    <property type="match status" value="1"/>
</dbReference>
<evidence type="ECO:0000313" key="1">
    <source>
        <dbReference type="EMBL" id="KAG1368520.1"/>
    </source>
</evidence>
<reference evidence="1" key="1">
    <citation type="journal article" date="2017" name="Gigascience">
        <title>The genome draft of coconut (Cocos nucifera).</title>
        <authorList>
            <person name="Xiao Y."/>
            <person name="Xu P."/>
            <person name="Fan H."/>
            <person name="Baudouin L."/>
            <person name="Xia W."/>
            <person name="Bocs S."/>
            <person name="Xu J."/>
            <person name="Li Q."/>
            <person name="Guo A."/>
            <person name="Zhou L."/>
            <person name="Li J."/>
            <person name="Wu Y."/>
            <person name="Ma Z."/>
            <person name="Armero A."/>
            <person name="Issali A.E."/>
            <person name="Liu N."/>
            <person name="Peng M."/>
            <person name="Yang Y."/>
        </authorList>
    </citation>
    <scope>NUCLEOTIDE SEQUENCE</scope>
    <source>
        <tissue evidence="1">Spear leaf of Hainan Tall coconut</tissue>
    </source>
</reference>
<keyword evidence="2" id="KW-1185">Reference proteome</keyword>
<proteinExistence type="predicted"/>
<dbReference type="PANTHER" id="PTHR45669:SF60">
    <property type="entry name" value="GLUTAREDOXIN FAMILY PROTEIN, EXPRESSED"/>
    <property type="match status" value="1"/>
</dbReference>
<gene>
    <name evidence="1" type="ORF">COCNU_14G009880</name>
</gene>
<dbReference type="AlphaFoldDB" id="A0A8K0IVR6"/>
<dbReference type="SUPFAM" id="SSF52833">
    <property type="entry name" value="Thioredoxin-like"/>
    <property type="match status" value="1"/>
</dbReference>